<evidence type="ECO:0000256" key="5">
    <source>
        <dbReference type="RuleBase" id="RU363032"/>
    </source>
</evidence>
<evidence type="ECO:0000259" key="7">
    <source>
        <dbReference type="PROSITE" id="PS50928"/>
    </source>
</evidence>
<proteinExistence type="inferred from homology"/>
<comment type="subcellular location">
    <subcellularLocation>
        <location evidence="5">Cell membrane</location>
        <topology evidence="5">Multi-pass membrane protein</topology>
    </subcellularLocation>
    <subcellularLocation>
        <location evidence="1">Membrane</location>
        <topology evidence="1">Multi-pass membrane protein</topology>
    </subcellularLocation>
</comment>
<dbReference type="PANTHER" id="PTHR43759">
    <property type="entry name" value="TREHALOSE TRANSPORT SYSTEM PERMEASE PROTEIN SUGA"/>
    <property type="match status" value="1"/>
</dbReference>
<dbReference type="InterPro" id="IPR000515">
    <property type="entry name" value="MetI-like"/>
</dbReference>
<dbReference type="PROSITE" id="PS50928">
    <property type="entry name" value="ABC_TM1"/>
    <property type="match status" value="1"/>
</dbReference>
<name>A0ABP8Z750_9ACTN</name>
<organism evidence="8 9">
    <name type="scientific">Gordonia alkaliphila</name>
    <dbReference type="NCBI Taxonomy" id="1053547"/>
    <lineage>
        <taxon>Bacteria</taxon>
        <taxon>Bacillati</taxon>
        <taxon>Actinomycetota</taxon>
        <taxon>Actinomycetes</taxon>
        <taxon>Mycobacteriales</taxon>
        <taxon>Gordoniaceae</taxon>
        <taxon>Gordonia</taxon>
    </lineage>
</organism>
<keyword evidence="5" id="KW-0813">Transport</keyword>
<feature type="compositionally biased region" description="Pro residues" evidence="6">
    <location>
        <begin position="47"/>
        <end position="69"/>
    </location>
</feature>
<feature type="region of interest" description="Disordered" evidence="6">
    <location>
        <begin position="1"/>
        <end position="74"/>
    </location>
</feature>
<dbReference type="RefSeq" id="WP_345313234.1">
    <property type="nucleotide sequence ID" value="NZ_BAABIE010000007.1"/>
</dbReference>
<dbReference type="CDD" id="cd06261">
    <property type="entry name" value="TM_PBP2"/>
    <property type="match status" value="1"/>
</dbReference>
<dbReference type="Proteomes" id="UP001500822">
    <property type="component" value="Unassembled WGS sequence"/>
</dbReference>
<protein>
    <recommendedName>
        <fullName evidence="7">ABC transmembrane type-1 domain-containing protein</fullName>
    </recommendedName>
</protein>
<evidence type="ECO:0000256" key="2">
    <source>
        <dbReference type="ARBA" id="ARBA00022692"/>
    </source>
</evidence>
<accession>A0ABP8Z750</accession>
<sequence length="412" mass="44245">MTTGDDNASENTEGAQPSEPQQPRESREPAAPVHSDIWVPPEAVILPPDPIPPVRSGPLPPLPTPPAPRTQPVAEPVPAAAPAAVPVPAASSAGSIVDLLDESPPASSTSVRTPRTRKVASERTSNERKLAYWLVAPAAIVMLLVTGYPILYAVWLSLNKATLTAPDENEFIGLSNYATVLSDGYWWQSLWVTLFITVISVAIELVLGMMIALVMHRTIFGKGTIRTVVLIPYGIVTVAAAFSWYYAWTPGTGYLANLLPDGTDPLTNQWSSLFIIILAEVWKTTPFMALLLLAGLALVPDDLLKAAQVDGAGAWTRLRKIIIPLMKPAILVALLFRTLDAFRIFDNIYILTKGNHGTGSVSMLGYNNLFKAFNLGVGSAISILIFLCVAIIAFIFIKIFGAAAPGSDNEGR</sequence>
<evidence type="ECO:0000313" key="8">
    <source>
        <dbReference type="EMBL" id="GAA4748236.1"/>
    </source>
</evidence>
<feature type="compositionally biased region" description="Polar residues" evidence="6">
    <location>
        <begin position="1"/>
        <end position="21"/>
    </location>
</feature>
<dbReference type="EMBL" id="BAABIE010000007">
    <property type="protein sequence ID" value="GAA4748236.1"/>
    <property type="molecule type" value="Genomic_DNA"/>
</dbReference>
<feature type="transmembrane region" description="Helical" evidence="5">
    <location>
        <begin position="190"/>
        <end position="215"/>
    </location>
</feature>
<feature type="transmembrane region" description="Helical" evidence="5">
    <location>
        <begin position="130"/>
        <end position="155"/>
    </location>
</feature>
<dbReference type="Gene3D" id="1.10.3720.10">
    <property type="entry name" value="MetI-like"/>
    <property type="match status" value="1"/>
</dbReference>
<feature type="domain" description="ABC transmembrane type-1" evidence="7">
    <location>
        <begin position="190"/>
        <end position="396"/>
    </location>
</feature>
<dbReference type="Pfam" id="PF00528">
    <property type="entry name" value="BPD_transp_1"/>
    <property type="match status" value="1"/>
</dbReference>
<keyword evidence="4 5" id="KW-0472">Membrane</keyword>
<evidence type="ECO:0000256" key="6">
    <source>
        <dbReference type="SAM" id="MobiDB-lite"/>
    </source>
</evidence>
<keyword evidence="9" id="KW-1185">Reference proteome</keyword>
<dbReference type="SUPFAM" id="SSF161098">
    <property type="entry name" value="MetI-like"/>
    <property type="match status" value="1"/>
</dbReference>
<comment type="caution">
    <text evidence="8">The sequence shown here is derived from an EMBL/GenBank/DDBJ whole genome shotgun (WGS) entry which is preliminary data.</text>
</comment>
<gene>
    <name evidence="8" type="ORF">GCM10023217_17930</name>
</gene>
<evidence type="ECO:0000313" key="9">
    <source>
        <dbReference type="Proteomes" id="UP001500822"/>
    </source>
</evidence>
<evidence type="ECO:0000256" key="3">
    <source>
        <dbReference type="ARBA" id="ARBA00022989"/>
    </source>
</evidence>
<dbReference type="PANTHER" id="PTHR43759:SF1">
    <property type="entry name" value="GLUCOSE IMPORT SYSTEM PERMEASE PROTEIN GLCT"/>
    <property type="match status" value="1"/>
</dbReference>
<evidence type="ECO:0000256" key="4">
    <source>
        <dbReference type="ARBA" id="ARBA00023136"/>
    </source>
</evidence>
<dbReference type="InterPro" id="IPR052730">
    <property type="entry name" value="Sugar_ABC_transporter"/>
</dbReference>
<evidence type="ECO:0000256" key="1">
    <source>
        <dbReference type="ARBA" id="ARBA00004141"/>
    </source>
</evidence>
<feature type="transmembrane region" description="Helical" evidence="5">
    <location>
        <begin position="227"/>
        <end position="247"/>
    </location>
</feature>
<dbReference type="InterPro" id="IPR035906">
    <property type="entry name" value="MetI-like_sf"/>
</dbReference>
<feature type="region of interest" description="Disordered" evidence="6">
    <location>
        <begin position="100"/>
        <end position="122"/>
    </location>
</feature>
<feature type="transmembrane region" description="Helical" evidence="5">
    <location>
        <begin position="372"/>
        <end position="397"/>
    </location>
</feature>
<comment type="similarity">
    <text evidence="5">Belongs to the binding-protein-dependent transport system permease family.</text>
</comment>
<keyword evidence="2 5" id="KW-0812">Transmembrane</keyword>
<feature type="transmembrane region" description="Helical" evidence="5">
    <location>
        <begin position="273"/>
        <end position="300"/>
    </location>
</feature>
<keyword evidence="3 5" id="KW-1133">Transmembrane helix</keyword>
<reference evidence="9" key="1">
    <citation type="journal article" date="2019" name="Int. J. Syst. Evol. Microbiol.">
        <title>The Global Catalogue of Microorganisms (GCM) 10K type strain sequencing project: providing services to taxonomists for standard genome sequencing and annotation.</title>
        <authorList>
            <consortium name="The Broad Institute Genomics Platform"/>
            <consortium name="The Broad Institute Genome Sequencing Center for Infectious Disease"/>
            <person name="Wu L."/>
            <person name="Ma J."/>
        </authorList>
    </citation>
    <scope>NUCLEOTIDE SEQUENCE [LARGE SCALE GENOMIC DNA]</scope>
    <source>
        <strain evidence="9">JCM 18077</strain>
    </source>
</reference>